<comment type="caution">
    <text evidence="11">The sequence shown here is derived from an EMBL/GenBank/DDBJ whole genome shotgun (WGS) entry which is preliminary data.</text>
</comment>
<keyword evidence="6 8" id="KW-0315">Glutamine amidotransferase</keyword>
<feature type="binding site" evidence="8">
    <location>
        <position position="219"/>
    </location>
    <ligand>
        <name>L-glutamine</name>
        <dbReference type="ChEBI" id="CHEBI:58359"/>
    </ligand>
</feature>
<dbReference type="RefSeq" id="WP_018974941.1">
    <property type="nucleotide sequence ID" value="NZ_BMLN01000001.1"/>
</dbReference>
<gene>
    <name evidence="8 11" type="primary">carA</name>
    <name evidence="11" type="ORF">GCM10010969_00070</name>
</gene>
<dbReference type="InterPro" id="IPR002474">
    <property type="entry name" value="CarbamoylP_synth_ssu_N"/>
</dbReference>
<comment type="catalytic activity">
    <reaction evidence="7 8">
        <text>hydrogencarbonate + L-glutamine + 2 ATP + H2O = carbamoyl phosphate + L-glutamate + 2 ADP + phosphate + 2 H(+)</text>
        <dbReference type="Rhea" id="RHEA:18633"/>
        <dbReference type="ChEBI" id="CHEBI:15377"/>
        <dbReference type="ChEBI" id="CHEBI:15378"/>
        <dbReference type="ChEBI" id="CHEBI:17544"/>
        <dbReference type="ChEBI" id="CHEBI:29985"/>
        <dbReference type="ChEBI" id="CHEBI:30616"/>
        <dbReference type="ChEBI" id="CHEBI:43474"/>
        <dbReference type="ChEBI" id="CHEBI:58228"/>
        <dbReference type="ChEBI" id="CHEBI:58359"/>
        <dbReference type="ChEBI" id="CHEBI:456216"/>
        <dbReference type="EC" id="6.3.5.5"/>
    </reaction>
</comment>
<evidence type="ECO:0000256" key="8">
    <source>
        <dbReference type="HAMAP-Rule" id="MF_01209"/>
    </source>
</evidence>
<feature type="active site" description="Nucleophile" evidence="8">
    <location>
        <position position="246"/>
    </location>
</feature>
<feature type="active site" evidence="8">
    <location>
        <position position="331"/>
    </location>
</feature>
<feature type="binding site" evidence="8">
    <location>
        <position position="250"/>
    </location>
    <ligand>
        <name>L-glutamine</name>
        <dbReference type="ChEBI" id="CHEBI:58359"/>
    </ligand>
</feature>
<dbReference type="InterPro" id="IPR050472">
    <property type="entry name" value="Anth_synth/Amidotransfase"/>
</dbReference>
<evidence type="ECO:0000313" key="12">
    <source>
        <dbReference type="Proteomes" id="UP000606653"/>
    </source>
</evidence>
<evidence type="ECO:0000256" key="2">
    <source>
        <dbReference type="ARBA" id="ARBA00007800"/>
    </source>
</evidence>
<dbReference type="EC" id="6.3.5.5" evidence="8"/>
<feature type="domain" description="Carbamoyl-phosphate synthase small subunit N-terminal" evidence="10">
    <location>
        <begin position="1"/>
        <end position="131"/>
    </location>
</feature>
<name>A0ABQ2KQ45_9BACL</name>
<dbReference type="PRINTS" id="PR00099">
    <property type="entry name" value="CPSGATASE"/>
</dbReference>
<dbReference type="Gene3D" id="3.50.30.20">
    <property type="entry name" value="Carbamoyl-phosphate synthase small subunit, N-terminal domain"/>
    <property type="match status" value="1"/>
</dbReference>
<dbReference type="PANTHER" id="PTHR43418">
    <property type="entry name" value="MULTIFUNCTIONAL TRYPTOPHAN BIOSYNTHESIS PROTEIN-RELATED"/>
    <property type="match status" value="1"/>
</dbReference>
<dbReference type="PROSITE" id="PS51273">
    <property type="entry name" value="GATASE_TYPE_1"/>
    <property type="match status" value="1"/>
</dbReference>
<keyword evidence="5 8" id="KW-0067">ATP-binding</keyword>
<dbReference type="InterPro" id="IPR017926">
    <property type="entry name" value="GATASE"/>
</dbReference>
<keyword evidence="3 8" id="KW-0436">Ligase</keyword>
<evidence type="ECO:0000259" key="10">
    <source>
        <dbReference type="SMART" id="SM01097"/>
    </source>
</evidence>
<evidence type="ECO:0000313" key="11">
    <source>
        <dbReference type="EMBL" id="GGN90019.1"/>
    </source>
</evidence>
<keyword evidence="8" id="KW-0665">Pyrimidine biosynthesis</keyword>
<feature type="active site" evidence="8">
    <location>
        <position position="333"/>
    </location>
</feature>
<comment type="catalytic activity">
    <reaction evidence="8">
        <text>L-glutamine + H2O = L-glutamate + NH4(+)</text>
        <dbReference type="Rhea" id="RHEA:15889"/>
        <dbReference type="ChEBI" id="CHEBI:15377"/>
        <dbReference type="ChEBI" id="CHEBI:28938"/>
        <dbReference type="ChEBI" id="CHEBI:29985"/>
        <dbReference type="ChEBI" id="CHEBI:58359"/>
    </reaction>
</comment>
<comment type="pathway">
    <text evidence="1 8">Amino-acid biosynthesis; L-arginine biosynthesis; carbamoyl phosphate from bicarbonate: step 1/1.</text>
</comment>
<sequence>MKARLILEDGTLFTGTSFGSDTQTSGEVVFNTGITGYQEVLSDPSYCGQIVTMTQPLIGNYGINRQDFEAIRPWIHGFVVRRHETAPSNWRSEYDLGTMLKEYDIPGIADIDTRMLTRLLRNHGTLRGLITTGSASTEELLEQLHATAAPRDQVSRVSTPRAYRVPGTRQRIVVVDYGSKAGIVRELSERGCDVVVVPHTASSADIARFNPDGVLLSNGPGNPKDVPEAIETVRQLIGQLPLFGICLGHQLFALASGADTTKLKFGHRGANHPVKEVASGRCLITSQNHSYSVLEDSLQGTELAITHINNNDGSIEGLQHKGAPAFSVQFHPEAAPGPSDSNMLFDRFLEMASAFKSQSNTSGSAGTRKPAAIANNTVAAELSSKISEAALPIPQHKETDSAAPSAEKVLAPSAY</sequence>
<dbReference type="NCBIfam" id="TIGR01368">
    <property type="entry name" value="CPSaseIIsmall"/>
    <property type="match status" value="1"/>
</dbReference>
<keyword evidence="12" id="KW-1185">Reference proteome</keyword>
<feature type="binding site" evidence="8">
    <location>
        <position position="288"/>
    </location>
    <ligand>
        <name>L-glutamine</name>
        <dbReference type="ChEBI" id="CHEBI:58359"/>
    </ligand>
</feature>
<keyword evidence="8" id="KW-0055">Arginine biosynthesis</keyword>
<dbReference type="InterPro" id="IPR029062">
    <property type="entry name" value="Class_I_gatase-like"/>
</dbReference>
<feature type="region of interest" description="CPSase" evidence="8">
    <location>
        <begin position="1"/>
        <end position="170"/>
    </location>
</feature>
<dbReference type="InterPro" id="IPR035686">
    <property type="entry name" value="CPSase_GATase1"/>
</dbReference>
<dbReference type="PRINTS" id="PR00097">
    <property type="entry name" value="ANTSNTHASEII"/>
</dbReference>
<evidence type="ECO:0000256" key="3">
    <source>
        <dbReference type="ARBA" id="ARBA00022598"/>
    </source>
</evidence>
<evidence type="ECO:0000256" key="1">
    <source>
        <dbReference type="ARBA" id="ARBA00005077"/>
    </source>
</evidence>
<dbReference type="EMBL" id="BMLN01000001">
    <property type="protein sequence ID" value="GGN90019.1"/>
    <property type="molecule type" value="Genomic_DNA"/>
</dbReference>
<dbReference type="Pfam" id="PF00117">
    <property type="entry name" value="GATase"/>
    <property type="match status" value="1"/>
</dbReference>
<feature type="binding site" evidence="8">
    <location>
        <position position="45"/>
    </location>
    <ligand>
        <name>L-glutamine</name>
        <dbReference type="ChEBI" id="CHEBI:58359"/>
    </ligand>
</feature>
<proteinExistence type="inferred from homology"/>
<evidence type="ECO:0000256" key="6">
    <source>
        <dbReference type="ARBA" id="ARBA00022962"/>
    </source>
</evidence>
<evidence type="ECO:0000256" key="5">
    <source>
        <dbReference type="ARBA" id="ARBA00022840"/>
    </source>
</evidence>
<dbReference type="InterPro" id="IPR036480">
    <property type="entry name" value="CarbP_synth_ssu_N_sf"/>
</dbReference>
<evidence type="ECO:0000256" key="4">
    <source>
        <dbReference type="ARBA" id="ARBA00022741"/>
    </source>
</evidence>
<comment type="pathway">
    <text evidence="8">Pyrimidine metabolism; UMP biosynthesis via de novo pathway; (S)-dihydroorotate from bicarbonate: step 1/3.</text>
</comment>
<dbReference type="SMART" id="SM01097">
    <property type="entry name" value="CPSase_sm_chain"/>
    <property type="match status" value="1"/>
</dbReference>
<dbReference type="SUPFAM" id="SSF52021">
    <property type="entry name" value="Carbamoyl phosphate synthetase, small subunit N-terminal domain"/>
    <property type="match status" value="1"/>
</dbReference>
<dbReference type="CDD" id="cd01744">
    <property type="entry name" value="GATase1_CPSase"/>
    <property type="match status" value="1"/>
</dbReference>
<comment type="function">
    <text evidence="8">Small subunit of the glutamine-dependent carbamoyl phosphate synthetase (CPSase). CPSase catalyzes the formation of carbamoyl phosphate from the ammonia moiety of glutamine, carbonate, and phosphate donated by ATP, constituting the first step of 2 biosynthetic pathways, one leading to arginine and/or urea and the other to pyrimidine nucleotides. The small subunit (glutamine amidotransferase) binds and cleaves glutamine to supply the large subunit with the substrate ammonia.</text>
</comment>
<dbReference type="Pfam" id="PF00988">
    <property type="entry name" value="CPSase_sm_chain"/>
    <property type="match status" value="1"/>
</dbReference>
<feature type="binding site" evidence="8">
    <location>
        <position position="291"/>
    </location>
    <ligand>
        <name>L-glutamine</name>
        <dbReference type="ChEBI" id="CHEBI:58359"/>
    </ligand>
</feature>
<dbReference type="PANTHER" id="PTHR43418:SF7">
    <property type="entry name" value="CARBAMOYL-PHOSPHATE SYNTHASE SMALL CHAIN"/>
    <property type="match status" value="1"/>
</dbReference>
<dbReference type="SUPFAM" id="SSF52317">
    <property type="entry name" value="Class I glutamine amidotransferase-like"/>
    <property type="match status" value="1"/>
</dbReference>
<dbReference type="NCBIfam" id="NF009475">
    <property type="entry name" value="PRK12838.1"/>
    <property type="match status" value="1"/>
</dbReference>
<dbReference type="HAMAP" id="MF_01209">
    <property type="entry name" value="CPSase_S_chain"/>
    <property type="match status" value="1"/>
</dbReference>
<dbReference type="Proteomes" id="UP000606653">
    <property type="component" value="Unassembled WGS sequence"/>
</dbReference>
<comment type="similarity">
    <text evidence="2 8">Belongs to the CarA family.</text>
</comment>
<feature type="region of interest" description="Disordered" evidence="9">
    <location>
        <begin position="390"/>
        <end position="415"/>
    </location>
</feature>
<dbReference type="Gene3D" id="3.40.50.880">
    <property type="match status" value="1"/>
</dbReference>
<comment type="caution">
    <text evidence="8">Lacks conserved residue(s) required for the propagation of feature annotation.</text>
</comment>
<dbReference type="InterPro" id="IPR006274">
    <property type="entry name" value="CarbamoylP_synth_ssu"/>
</dbReference>
<evidence type="ECO:0000256" key="9">
    <source>
        <dbReference type="SAM" id="MobiDB-lite"/>
    </source>
</evidence>
<keyword evidence="4 8" id="KW-0547">Nucleotide-binding</keyword>
<keyword evidence="8" id="KW-0028">Amino-acid biosynthesis</keyword>
<organism evidence="11 12">
    <name type="scientific">Saccharibacillus kuerlensis</name>
    <dbReference type="NCBI Taxonomy" id="459527"/>
    <lineage>
        <taxon>Bacteria</taxon>
        <taxon>Bacillati</taxon>
        <taxon>Bacillota</taxon>
        <taxon>Bacilli</taxon>
        <taxon>Bacillales</taxon>
        <taxon>Paenibacillaceae</taxon>
        <taxon>Saccharibacillus</taxon>
    </lineage>
</organism>
<reference evidence="12" key="1">
    <citation type="journal article" date="2019" name="Int. J. Syst. Evol. Microbiol.">
        <title>The Global Catalogue of Microorganisms (GCM) 10K type strain sequencing project: providing services to taxonomists for standard genome sequencing and annotation.</title>
        <authorList>
            <consortium name="The Broad Institute Genomics Platform"/>
            <consortium name="The Broad Institute Genome Sequencing Center for Infectious Disease"/>
            <person name="Wu L."/>
            <person name="Ma J."/>
        </authorList>
    </citation>
    <scope>NUCLEOTIDE SEQUENCE [LARGE SCALE GENOMIC DNA]</scope>
    <source>
        <strain evidence="12">CGMCC 1.6964</strain>
    </source>
</reference>
<evidence type="ECO:0000256" key="7">
    <source>
        <dbReference type="ARBA" id="ARBA00048816"/>
    </source>
</evidence>
<comment type="subunit">
    <text evidence="8">Composed of two chains; the small (or glutamine) chain promotes the hydrolysis of glutamine to ammonia, which is used by the large (or ammonia) chain to synthesize carbamoyl phosphate. Tetramer of heterodimers (alpha,beta)4.</text>
</comment>
<protein>
    <recommendedName>
        <fullName evidence="8">Carbamoyl phosphate synthase small chain</fullName>
        <ecNumber evidence="8">6.3.5.5</ecNumber>
    </recommendedName>
    <alternativeName>
        <fullName evidence="8">Carbamoyl phosphate synthetase glutamine chain</fullName>
    </alternativeName>
</protein>
<accession>A0ABQ2KQ45</accession>
<feature type="binding site" evidence="8">
    <location>
        <position position="247"/>
    </location>
    <ligand>
        <name>L-glutamine</name>
        <dbReference type="ChEBI" id="CHEBI:58359"/>
    </ligand>
</feature>
<dbReference type="PRINTS" id="PR00096">
    <property type="entry name" value="GATASE"/>
</dbReference>
<feature type="binding site" evidence="8">
    <location>
        <position position="221"/>
    </location>
    <ligand>
        <name>L-glutamine</name>
        <dbReference type="ChEBI" id="CHEBI:58359"/>
    </ligand>
</feature>